<evidence type="ECO:0000256" key="2">
    <source>
        <dbReference type="SAM" id="MobiDB-lite"/>
    </source>
</evidence>
<evidence type="ECO:0000313" key="4">
    <source>
        <dbReference type="EMBL" id="KAE8056946.1"/>
    </source>
</evidence>
<accession>A0A5N6R7Q0</accession>
<dbReference type="Pfam" id="PF03195">
    <property type="entry name" value="LOB"/>
    <property type="match status" value="1"/>
</dbReference>
<protein>
    <recommendedName>
        <fullName evidence="3">LOB domain-containing protein</fullName>
    </recommendedName>
</protein>
<comment type="similarity">
    <text evidence="1">Belongs to the LOB domain-containing protein family.</text>
</comment>
<organism evidence="4 5">
    <name type="scientific">Carpinus fangiana</name>
    <dbReference type="NCBI Taxonomy" id="176857"/>
    <lineage>
        <taxon>Eukaryota</taxon>
        <taxon>Viridiplantae</taxon>
        <taxon>Streptophyta</taxon>
        <taxon>Embryophyta</taxon>
        <taxon>Tracheophyta</taxon>
        <taxon>Spermatophyta</taxon>
        <taxon>Magnoliopsida</taxon>
        <taxon>eudicotyledons</taxon>
        <taxon>Gunneridae</taxon>
        <taxon>Pentapetalae</taxon>
        <taxon>rosids</taxon>
        <taxon>fabids</taxon>
        <taxon>Fagales</taxon>
        <taxon>Betulaceae</taxon>
        <taxon>Carpinus</taxon>
    </lineage>
</organism>
<dbReference type="PANTHER" id="PTHR31304:SF38">
    <property type="entry name" value="LOB DOMAIN-CONTAINING PROTEIN"/>
    <property type="match status" value="1"/>
</dbReference>
<dbReference type="OrthoDB" id="1922547at2759"/>
<evidence type="ECO:0000313" key="5">
    <source>
        <dbReference type="Proteomes" id="UP000327013"/>
    </source>
</evidence>
<dbReference type="GO" id="GO:0010468">
    <property type="term" value="P:regulation of gene expression"/>
    <property type="evidence" value="ECO:0007669"/>
    <property type="project" value="TreeGrafter"/>
</dbReference>
<name>A0A5N6R7Q0_9ROSI</name>
<gene>
    <name evidence="4" type="ORF">FH972_013677</name>
</gene>
<dbReference type="EMBL" id="CM017325">
    <property type="protein sequence ID" value="KAE8056946.1"/>
    <property type="molecule type" value="Genomic_DNA"/>
</dbReference>
<keyword evidence="5" id="KW-1185">Reference proteome</keyword>
<evidence type="ECO:0000259" key="3">
    <source>
        <dbReference type="PROSITE" id="PS50891"/>
    </source>
</evidence>
<dbReference type="PROSITE" id="PS50891">
    <property type="entry name" value="LOB"/>
    <property type="match status" value="1"/>
</dbReference>
<sequence length="201" mass="21749">MSCNGCRVLRKGCTEGCVLRSCLEWIDSPTAQGNAVLLLARFFGRSDLISFVSAVPESQRPAMFQSLLYEACGRTVNPVDGAVGLLSRGKWHVCQLAVETALAGGSLGPLAENSTDESTVKDLYSPSAPSMHESQPSDLLTLSLAPKFSNEIRSALRPGPWSDYPRVKRSKDGKTSLNSEESMMRSFGSSGDDRKLLNLFV</sequence>
<proteinExistence type="inferred from homology"/>
<dbReference type="AlphaFoldDB" id="A0A5N6R7Q0"/>
<reference evidence="4 5" key="1">
    <citation type="submission" date="2019-06" db="EMBL/GenBank/DDBJ databases">
        <title>A chromosomal-level reference genome of Carpinus fangiana (Coryloideae, Betulaceae).</title>
        <authorList>
            <person name="Yang X."/>
            <person name="Wang Z."/>
            <person name="Zhang L."/>
            <person name="Hao G."/>
            <person name="Liu J."/>
            <person name="Yang Y."/>
        </authorList>
    </citation>
    <scope>NUCLEOTIDE SEQUENCE [LARGE SCALE GENOMIC DNA]</scope>
    <source>
        <strain evidence="4">Cfa_2016G</strain>
        <tissue evidence="4">Leaf</tissue>
    </source>
</reference>
<dbReference type="PANTHER" id="PTHR31304">
    <property type="entry name" value="LOB DOMAIN-CONTAINING PROTEIN 38"/>
    <property type="match status" value="1"/>
</dbReference>
<dbReference type="Proteomes" id="UP000327013">
    <property type="component" value="Chromosome 5"/>
</dbReference>
<evidence type="ECO:0000256" key="1">
    <source>
        <dbReference type="ARBA" id="ARBA00005474"/>
    </source>
</evidence>
<feature type="region of interest" description="Disordered" evidence="2">
    <location>
        <begin position="107"/>
        <end position="136"/>
    </location>
</feature>
<feature type="domain" description="LOB" evidence="3">
    <location>
        <begin position="1"/>
        <end position="107"/>
    </location>
</feature>
<feature type="region of interest" description="Disordered" evidence="2">
    <location>
        <begin position="159"/>
        <end position="192"/>
    </location>
</feature>
<dbReference type="InterPro" id="IPR004883">
    <property type="entry name" value="LOB"/>
</dbReference>